<dbReference type="InterPro" id="IPR006073">
    <property type="entry name" value="GTP-bd"/>
</dbReference>
<keyword evidence="3 6" id="KW-0175">Coiled coil</keyword>
<comment type="subcellular location">
    <subcellularLocation>
        <location evidence="1">Nucleus</location>
        <location evidence="1">Nucleolus</location>
    </subcellularLocation>
</comment>
<feature type="non-terminal residue" evidence="9">
    <location>
        <position position="1"/>
    </location>
</feature>
<dbReference type="FunFam" id="3.40.50.300:FF:000571">
    <property type="entry name" value="Guanine nucleotide-binding protein-like NSN1"/>
    <property type="match status" value="1"/>
</dbReference>
<feature type="region of interest" description="Disordered" evidence="7">
    <location>
        <begin position="1"/>
        <end position="55"/>
    </location>
</feature>
<evidence type="ECO:0000313" key="9">
    <source>
        <dbReference type="EMBL" id="TVU46284.1"/>
    </source>
</evidence>
<evidence type="ECO:0000313" key="10">
    <source>
        <dbReference type="Proteomes" id="UP000324897"/>
    </source>
</evidence>
<evidence type="ECO:0000256" key="2">
    <source>
        <dbReference type="ARBA" id="ARBA00022741"/>
    </source>
</evidence>
<dbReference type="GO" id="GO:0005730">
    <property type="term" value="C:nucleolus"/>
    <property type="evidence" value="ECO:0007669"/>
    <property type="project" value="UniProtKB-SubCell"/>
</dbReference>
<organism evidence="9 10">
    <name type="scientific">Eragrostis curvula</name>
    <name type="common">weeping love grass</name>
    <dbReference type="NCBI Taxonomy" id="38414"/>
    <lineage>
        <taxon>Eukaryota</taxon>
        <taxon>Viridiplantae</taxon>
        <taxon>Streptophyta</taxon>
        <taxon>Embryophyta</taxon>
        <taxon>Tracheophyta</taxon>
        <taxon>Spermatophyta</taxon>
        <taxon>Magnoliopsida</taxon>
        <taxon>Liliopsida</taxon>
        <taxon>Poales</taxon>
        <taxon>Poaceae</taxon>
        <taxon>PACMAD clade</taxon>
        <taxon>Chloridoideae</taxon>
        <taxon>Eragrostideae</taxon>
        <taxon>Eragrostidinae</taxon>
        <taxon>Eragrostis</taxon>
    </lineage>
</organism>
<dbReference type="InterPro" id="IPR030378">
    <property type="entry name" value="G_CP_dom"/>
</dbReference>
<accession>A0A5J9WG90</accession>
<evidence type="ECO:0000256" key="4">
    <source>
        <dbReference type="ARBA" id="ARBA00023134"/>
    </source>
</evidence>
<dbReference type="PRINTS" id="PR00326">
    <property type="entry name" value="GTP1OBG"/>
</dbReference>
<feature type="compositionally biased region" description="Basic residues" evidence="7">
    <location>
        <begin position="77"/>
        <end position="111"/>
    </location>
</feature>
<feature type="compositionally biased region" description="Basic and acidic residues" evidence="7">
    <location>
        <begin position="778"/>
        <end position="787"/>
    </location>
</feature>
<dbReference type="PANTHER" id="PTHR11089:SF30">
    <property type="entry name" value="GUANINE NUCLEOTIDE-BINDING PROTEIN-LIKE 3 HOMOLOG"/>
    <property type="match status" value="1"/>
</dbReference>
<dbReference type="SUPFAM" id="SSF52540">
    <property type="entry name" value="P-loop containing nucleoside triphosphate hydrolases"/>
    <property type="match status" value="1"/>
</dbReference>
<dbReference type="AlphaFoldDB" id="A0A5J9WG90"/>
<feature type="region of interest" description="Disordered" evidence="7">
    <location>
        <begin position="777"/>
        <end position="837"/>
    </location>
</feature>
<feature type="compositionally biased region" description="Basic and acidic residues" evidence="7">
    <location>
        <begin position="112"/>
        <end position="128"/>
    </location>
</feature>
<dbReference type="InterPro" id="IPR014813">
    <property type="entry name" value="Gnl3_N_dom"/>
</dbReference>
<dbReference type="Gene3D" id="3.40.50.300">
    <property type="entry name" value="P-loop containing nucleotide triphosphate hydrolases"/>
    <property type="match status" value="1"/>
</dbReference>
<dbReference type="PROSITE" id="PS51721">
    <property type="entry name" value="G_CP"/>
    <property type="match status" value="1"/>
</dbReference>
<feature type="domain" description="CP-type G" evidence="8">
    <location>
        <begin position="219"/>
        <end position="403"/>
    </location>
</feature>
<comment type="caution">
    <text evidence="9">The sequence shown here is derived from an EMBL/GenBank/DDBJ whole genome shotgun (WGS) entry which is preliminary data.</text>
</comment>
<protein>
    <recommendedName>
        <fullName evidence="8">CP-type G domain-containing protein</fullName>
    </recommendedName>
</protein>
<keyword evidence="4" id="KW-0342">GTP-binding</keyword>
<dbReference type="Gene3D" id="1.10.1580.10">
    <property type="match status" value="1"/>
</dbReference>
<evidence type="ECO:0000256" key="5">
    <source>
        <dbReference type="ARBA" id="ARBA00023242"/>
    </source>
</evidence>
<evidence type="ECO:0000256" key="6">
    <source>
        <dbReference type="SAM" id="Coils"/>
    </source>
</evidence>
<feature type="region of interest" description="Disordered" evidence="7">
    <location>
        <begin position="1028"/>
        <end position="1047"/>
    </location>
</feature>
<dbReference type="PANTHER" id="PTHR11089">
    <property type="entry name" value="GTP-BINDING PROTEIN-RELATED"/>
    <property type="match status" value="1"/>
</dbReference>
<sequence>MWASANSPVRRVLQRPEQTAQLAAGPSLGPPPPKALIPSFLRRLAPPPSAARLHPHLSRLHPLPTAAAAREVGVGKMVKKSKKSKSKRVTLKQKHKVLRKVKEHHRKKRKEAKKESRAGGRKKVEKDPGIPNEWPFKEQELKALETRRAQALQELEAKKEARKERARKRKLGLLEDEDIANLASAASAQGTQFAEKDAAKENAPLAVAKSHDHSERSFYKELVKVIEASDVILEVLDARDPLGTRCIDMEKMVRKADPSKRIVLLLNKIDLVPKESVEKWLTYLREEMPTVAFKCNTQEQRTKLGWKSSKLDKTSNIPQSSDCLGAENLIKLLKNYSRSHELKLAITVGIVGLPNVGKSSLINSLKRSRVVNVGSTPGVTRSMQEVHLDKKVKLLDCPGVVMLKSSDSGISVALRNCKRVEKMDDLISPVKEILNLCPHEKLLSLYKVPSFSSVDDFLQKVATLRGKLKKGGIVDVEAAARIVLHDWNEGKIPYYTLPPKRDAVEESDAVIISEDGKEFNIEEIYKAESSYIGGLKSIEDFHHIEIPPNAPPGIDEEMLEDDKKPSEPVEESREESMSDINDREGSKASSASTQNDKLYTAEGILNPRKKKAEKKRRKANKFSVLNDMDEDYDFKVDYQMRTPRPMMMTTMIYQTRTKMGLSSGSPDLVLPDSEAAFAVTYMSCTAAAAASLLAKMLAELDAVLLQVRRDIVEEPDDLLSLKFQYNVVRSKKGEKAPSGQPADVPATPSLSHHHLLPVQRQPLGLLQRVRRWPGSAGEVRHAVEQRDAVSPAPVSHARRSGQESANGADDERVRVRGAEQRREERAPRGEEGAPAVLEQRVHQRRCVHVRARRRDGTRHGLLPTAGDRGARARPLGFPLLCFVVVRARVRSLVAVRHLDLVTAFAGRRRHGLHDASARLVLDCKLPPFVPHLATLLDAAPLGCSADIPFVPLGFFAKIRILGLVPITCIAPLRLLPHAWLDAGLWVLLRQVFDGVLDALGDGCWAPRDECGVEGKGIELAEADGDGRLDGGERKGIGTGEQAARRSKDSRRRCFLAASAAKADSSSAGVMGVAVGGLVGAGGESESEVVGGWGFQGWHAISPPLADCVSGTPDSTTTTTTSV</sequence>
<keyword evidence="10" id="KW-1185">Reference proteome</keyword>
<dbReference type="GO" id="GO:0050793">
    <property type="term" value="P:regulation of developmental process"/>
    <property type="evidence" value="ECO:0007669"/>
    <property type="project" value="UniProtKB-ARBA"/>
</dbReference>
<dbReference type="GO" id="GO:0005525">
    <property type="term" value="F:GTP binding"/>
    <property type="evidence" value="ECO:0007669"/>
    <property type="project" value="UniProtKB-KW"/>
</dbReference>
<name>A0A5J9WG90_9POAL</name>
<feature type="coiled-coil region" evidence="6">
    <location>
        <begin position="141"/>
        <end position="169"/>
    </location>
</feature>
<evidence type="ECO:0000259" key="8">
    <source>
        <dbReference type="PROSITE" id="PS51721"/>
    </source>
</evidence>
<proteinExistence type="predicted"/>
<feature type="compositionally biased region" description="Basic and acidic residues" evidence="7">
    <location>
        <begin position="561"/>
        <end position="586"/>
    </location>
</feature>
<feature type="compositionally biased region" description="Basic and acidic residues" evidence="7">
    <location>
        <begin position="809"/>
        <end position="831"/>
    </location>
</feature>
<evidence type="ECO:0000256" key="1">
    <source>
        <dbReference type="ARBA" id="ARBA00004604"/>
    </source>
</evidence>
<dbReference type="EMBL" id="RWGY01000004">
    <property type="protein sequence ID" value="TVU46284.1"/>
    <property type="molecule type" value="Genomic_DNA"/>
</dbReference>
<reference evidence="9 10" key="1">
    <citation type="journal article" date="2019" name="Sci. Rep.">
        <title>A high-quality genome of Eragrostis curvula grass provides insights into Poaceae evolution and supports new strategies to enhance forage quality.</title>
        <authorList>
            <person name="Carballo J."/>
            <person name="Santos B.A.C.M."/>
            <person name="Zappacosta D."/>
            <person name="Garbus I."/>
            <person name="Selva J.P."/>
            <person name="Gallo C.A."/>
            <person name="Diaz A."/>
            <person name="Albertini E."/>
            <person name="Caccamo M."/>
            <person name="Echenique V."/>
        </authorList>
    </citation>
    <scope>NUCLEOTIDE SEQUENCE [LARGE SCALE GENOMIC DNA]</scope>
    <source>
        <strain evidence="10">cv. Victoria</strain>
        <tissue evidence="9">Leaf</tissue>
    </source>
</reference>
<evidence type="ECO:0000256" key="3">
    <source>
        <dbReference type="ARBA" id="ARBA00023054"/>
    </source>
</evidence>
<keyword evidence="2" id="KW-0547">Nucleotide-binding</keyword>
<dbReference type="CDD" id="cd04178">
    <property type="entry name" value="Nucleostemin_like"/>
    <property type="match status" value="1"/>
</dbReference>
<evidence type="ECO:0000256" key="7">
    <source>
        <dbReference type="SAM" id="MobiDB-lite"/>
    </source>
</evidence>
<dbReference type="OrthoDB" id="444945at2759"/>
<feature type="compositionally biased region" description="Polar residues" evidence="7">
    <location>
        <begin position="587"/>
        <end position="597"/>
    </location>
</feature>
<dbReference type="InterPro" id="IPR027417">
    <property type="entry name" value="P-loop_NTPase"/>
</dbReference>
<dbReference type="Proteomes" id="UP000324897">
    <property type="component" value="Chromosome 5"/>
</dbReference>
<feature type="non-terminal residue" evidence="9">
    <location>
        <position position="1122"/>
    </location>
</feature>
<feature type="region of interest" description="Disordered" evidence="7">
    <location>
        <begin position="71"/>
        <end position="135"/>
    </location>
</feature>
<feature type="region of interest" description="Disordered" evidence="7">
    <location>
        <begin position="544"/>
        <end position="617"/>
    </location>
</feature>
<gene>
    <name evidence="9" type="ORF">EJB05_05810</name>
</gene>
<dbReference type="InterPro" id="IPR050755">
    <property type="entry name" value="TRAFAC_YlqF/YawG_RiboMat"/>
</dbReference>
<dbReference type="GO" id="GO:0051239">
    <property type="term" value="P:regulation of multicellular organismal process"/>
    <property type="evidence" value="ECO:0007669"/>
    <property type="project" value="UniProtKB-ARBA"/>
</dbReference>
<feature type="compositionally biased region" description="Basic residues" evidence="7">
    <location>
        <begin position="607"/>
        <end position="617"/>
    </location>
</feature>
<keyword evidence="5" id="KW-0539">Nucleus</keyword>
<dbReference type="Gramene" id="TVU46284">
    <property type="protein sequence ID" value="TVU46284"/>
    <property type="gene ID" value="EJB05_05810"/>
</dbReference>
<dbReference type="InterPro" id="IPR023179">
    <property type="entry name" value="GTP-bd_ortho_bundle_sf"/>
</dbReference>
<dbReference type="Pfam" id="PF08701">
    <property type="entry name" value="GN3L_Grn1"/>
    <property type="match status" value="1"/>
</dbReference>
<dbReference type="FunFam" id="1.10.1580.10:FF:000002">
    <property type="entry name" value="Guanine nucleotide-binding protein-like 3 (nucleolar)-like"/>
    <property type="match status" value="1"/>
</dbReference>
<dbReference type="Pfam" id="PF01926">
    <property type="entry name" value="MMR_HSR1"/>
    <property type="match status" value="1"/>
</dbReference>